<reference evidence="1 2" key="1">
    <citation type="journal article" date="2009" name="Appl. Environ. Microbiol.">
        <title>Three genomes from the phylum Acidobacteria provide insight into the lifestyles of these microorganisms in soils.</title>
        <authorList>
            <person name="Ward N.L."/>
            <person name="Challacombe J.F."/>
            <person name="Janssen P.H."/>
            <person name="Henrissat B."/>
            <person name="Coutinho P.M."/>
            <person name="Wu M."/>
            <person name="Xie G."/>
            <person name="Haft D.H."/>
            <person name="Sait M."/>
            <person name="Badger J."/>
            <person name="Barabote R.D."/>
            <person name="Bradley B."/>
            <person name="Brettin T.S."/>
            <person name="Brinkac L.M."/>
            <person name="Bruce D."/>
            <person name="Creasy T."/>
            <person name="Daugherty S.C."/>
            <person name="Davidsen T.M."/>
            <person name="DeBoy R.T."/>
            <person name="Detter J.C."/>
            <person name="Dodson R.J."/>
            <person name="Durkin A.S."/>
            <person name="Ganapathy A."/>
            <person name="Gwinn-Giglio M."/>
            <person name="Han C.S."/>
            <person name="Khouri H."/>
            <person name="Kiss H."/>
            <person name="Kothari S.P."/>
            <person name="Madupu R."/>
            <person name="Nelson K.E."/>
            <person name="Nelson W.C."/>
            <person name="Paulsen I."/>
            <person name="Penn K."/>
            <person name="Ren Q."/>
            <person name="Rosovitz M.J."/>
            <person name="Selengut J.D."/>
            <person name="Shrivastava S."/>
            <person name="Sullivan S.A."/>
            <person name="Tapia R."/>
            <person name="Thompson L.S."/>
            <person name="Watkins K.L."/>
            <person name="Yang Q."/>
            <person name="Yu C."/>
            <person name="Zafar N."/>
            <person name="Zhou L."/>
            <person name="Kuske C.R."/>
        </authorList>
    </citation>
    <scope>NUCLEOTIDE SEQUENCE [LARGE SCALE GENOMIC DNA]</scope>
    <source>
        <strain evidence="2">ATCC 51196 / DSM 11244 / BCRC 80197 / JCM 7670 / NBRC 15755 / NCIMB 13165 / 161</strain>
    </source>
</reference>
<dbReference type="AlphaFoldDB" id="C1F396"/>
<keyword evidence="2" id="KW-1185">Reference proteome</keyword>
<dbReference type="KEGG" id="aca:ACP_2790"/>
<dbReference type="HOGENOM" id="CLU_3245758_0_0_0"/>
<sequence length="42" mass="4880">MNGSVRSWSQRRVDSDWEAFSCRLLSLRNGNKITLPKGIRDE</sequence>
<proteinExistence type="predicted"/>
<evidence type="ECO:0000313" key="2">
    <source>
        <dbReference type="Proteomes" id="UP000002207"/>
    </source>
</evidence>
<accession>C1F396</accession>
<dbReference type="EMBL" id="CP001472">
    <property type="protein sequence ID" value="ACO33404.1"/>
    <property type="molecule type" value="Genomic_DNA"/>
</dbReference>
<dbReference type="InParanoid" id="C1F396"/>
<gene>
    <name evidence="1" type="ordered locus">ACP_2790</name>
</gene>
<protein>
    <submittedName>
        <fullName evidence="1">Uncharacterized protein</fullName>
    </submittedName>
</protein>
<evidence type="ECO:0000313" key="1">
    <source>
        <dbReference type="EMBL" id="ACO33404.1"/>
    </source>
</evidence>
<organism evidence="1 2">
    <name type="scientific">Acidobacterium capsulatum (strain ATCC 51196 / DSM 11244 / BCRC 80197 / JCM 7670 / NBRC 15755 / NCIMB 13165 / 161)</name>
    <dbReference type="NCBI Taxonomy" id="240015"/>
    <lineage>
        <taxon>Bacteria</taxon>
        <taxon>Pseudomonadati</taxon>
        <taxon>Acidobacteriota</taxon>
        <taxon>Terriglobia</taxon>
        <taxon>Terriglobales</taxon>
        <taxon>Acidobacteriaceae</taxon>
        <taxon>Acidobacterium</taxon>
    </lineage>
</organism>
<dbReference type="Proteomes" id="UP000002207">
    <property type="component" value="Chromosome"/>
</dbReference>
<name>C1F396_ACIC5</name>